<reference evidence="2" key="2">
    <citation type="submission" date="2022-10" db="EMBL/GenBank/DDBJ databases">
        <authorList>
            <person name="Ngo T.-E."/>
        </authorList>
    </citation>
    <scope>NUCLEOTIDE SEQUENCE</scope>
    <source>
        <strain evidence="2">JHB</strain>
    </source>
</reference>
<keyword evidence="1" id="KW-0812">Transmembrane</keyword>
<organism evidence="2">
    <name type="scientific">Moorena producens (strain JHB)</name>
    <dbReference type="NCBI Taxonomy" id="1454205"/>
    <lineage>
        <taxon>Bacteria</taxon>
        <taxon>Bacillati</taxon>
        <taxon>Cyanobacteriota</taxon>
        <taxon>Cyanophyceae</taxon>
        <taxon>Coleofasciculales</taxon>
        <taxon>Coleofasciculaceae</taxon>
        <taxon>Moorena</taxon>
    </lineage>
</organism>
<dbReference type="AlphaFoldDB" id="A0A9Q9UW10"/>
<evidence type="ECO:0000313" key="2">
    <source>
        <dbReference type="EMBL" id="WAN69394.1"/>
    </source>
</evidence>
<dbReference type="Proteomes" id="UP000176944">
    <property type="component" value="Chromosome"/>
</dbReference>
<protein>
    <submittedName>
        <fullName evidence="2">Uncharacterized protein</fullName>
    </submittedName>
</protein>
<reference evidence="2" key="1">
    <citation type="journal article" date="2017" name="Proc. Natl. Acad. Sci. U.S.A.">
        <title>Comparative genomics uncovers the prolific and distinctive metabolic potential of the cyanobacterial genus Moorea.</title>
        <authorList>
            <person name="Leao T."/>
            <person name="Castelao G."/>
            <person name="Korobeynikov A."/>
            <person name="Monroe E.A."/>
            <person name="Podell S."/>
            <person name="Glukhov E."/>
            <person name="Allen E.E."/>
            <person name="Gerwick W.H."/>
            <person name="Gerwick L."/>
        </authorList>
    </citation>
    <scope>NUCLEOTIDE SEQUENCE</scope>
    <source>
        <strain evidence="2">JHB</strain>
    </source>
</reference>
<keyword evidence="1" id="KW-0472">Membrane</keyword>
<keyword evidence="1" id="KW-1133">Transmembrane helix</keyword>
<evidence type="ECO:0000256" key="1">
    <source>
        <dbReference type="SAM" id="Phobius"/>
    </source>
</evidence>
<accession>A0A9Q9UW10</accession>
<proteinExistence type="predicted"/>
<name>A0A9Q9UW10_MOOP1</name>
<dbReference type="EMBL" id="CP017708">
    <property type="protein sequence ID" value="WAN69394.1"/>
    <property type="molecule type" value="Genomic_DNA"/>
</dbReference>
<gene>
    <name evidence="2" type="ORF">BJP36_35480</name>
</gene>
<feature type="transmembrane region" description="Helical" evidence="1">
    <location>
        <begin position="12"/>
        <end position="34"/>
    </location>
</feature>
<sequence length="50" mass="5798">MLISDHIKKSSFGFVIFSDLCFFLFTIPCSRFPIPDSRFPIPDSQFPNLK</sequence>